<proteinExistence type="predicted"/>
<name>A0ABD3V437_SINWO</name>
<dbReference type="Proteomes" id="UP001634394">
    <property type="component" value="Unassembled WGS sequence"/>
</dbReference>
<protein>
    <recommendedName>
        <fullName evidence="1">DZIP3-like HEPN domain-containing protein</fullName>
    </recommendedName>
</protein>
<organism evidence="2 3">
    <name type="scientific">Sinanodonta woodiana</name>
    <name type="common">Chinese pond mussel</name>
    <name type="synonym">Anodonta woodiana</name>
    <dbReference type="NCBI Taxonomy" id="1069815"/>
    <lineage>
        <taxon>Eukaryota</taxon>
        <taxon>Metazoa</taxon>
        <taxon>Spiralia</taxon>
        <taxon>Lophotrochozoa</taxon>
        <taxon>Mollusca</taxon>
        <taxon>Bivalvia</taxon>
        <taxon>Autobranchia</taxon>
        <taxon>Heteroconchia</taxon>
        <taxon>Palaeoheterodonta</taxon>
        <taxon>Unionida</taxon>
        <taxon>Unionoidea</taxon>
        <taxon>Unionidae</taxon>
        <taxon>Unioninae</taxon>
        <taxon>Sinanodonta</taxon>
    </lineage>
</organism>
<keyword evidence="3" id="KW-1185">Reference proteome</keyword>
<feature type="domain" description="DZIP3-like HEPN" evidence="1">
    <location>
        <begin position="301"/>
        <end position="414"/>
    </location>
</feature>
<evidence type="ECO:0000313" key="2">
    <source>
        <dbReference type="EMBL" id="KAL3855971.1"/>
    </source>
</evidence>
<comment type="caution">
    <text evidence="2">The sequence shown here is derived from an EMBL/GenBank/DDBJ whole genome shotgun (WGS) entry which is preliminary data.</text>
</comment>
<dbReference type="EMBL" id="JBJQND010000014">
    <property type="protein sequence ID" value="KAL3855971.1"/>
    <property type="molecule type" value="Genomic_DNA"/>
</dbReference>
<accession>A0ABD3V437</accession>
<dbReference type="InterPro" id="IPR041249">
    <property type="entry name" value="HEPN_DZIP3"/>
</dbReference>
<gene>
    <name evidence="2" type="ORF">ACJMK2_015168</name>
</gene>
<reference evidence="2 3" key="1">
    <citation type="submission" date="2024-11" db="EMBL/GenBank/DDBJ databases">
        <title>Chromosome-level genome assembly of the freshwater bivalve Anodonta woodiana.</title>
        <authorList>
            <person name="Chen X."/>
        </authorList>
    </citation>
    <scope>NUCLEOTIDE SEQUENCE [LARGE SCALE GENOMIC DNA]</scope>
    <source>
        <strain evidence="2">MN2024</strain>
        <tissue evidence="2">Gills</tissue>
    </source>
</reference>
<dbReference type="AlphaFoldDB" id="A0ABD3V437"/>
<evidence type="ECO:0000313" key="3">
    <source>
        <dbReference type="Proteomes" id="UP001634394"/>
    </source>
</evidence>
<evidence type="ECO:0000259" key="1">
    <source>
        <dbReference type="Pfam" id="PF18738"/>
    </source>
</evidence>
<sequence length="438" mass="50337">MIDQSVEDNLNQAGIQMSREERNLFIQFLNEIGTVIYFRNKELHENKEYFLNKMEQLNIIVKARAFNENGVQEENYFFTPCMVNKESPRDVIAPDKDAHMKTTSVLCWIIRGKCILLEIFHSLIAACLARWPVAKNNYHSESLIFHACTVFDLDPVHRLILHSENQAVFARIVSMGIDHVNTKMCTRVRKFITLNLSTFISRQDPNFKYQLCVQNVDSKDSPEHLGSRVSPPFEMWFVEEVHDPTAPITREHMNHARLCVAIVTICGKAMRTILLANPPAPHTTIKQAILANKTKLISRTQDCSGKWQKALLNKDQRTIVFPDPMRCDVASIDEFDISLLYTLIRNISCVKPLSTAWGVPPQDRPRDKSLGANVERIHLYRNDICGHSVDGQINQPKFDDYWTKIESVLRDIDAIVGQELSQELELQKRQVISIYEAC</sequence>
<dbReference type="Pfam" id="PF18738">
    <property type="entry name" value="HEPN_DZIP3"/>
    <property type="match status" value="1"/>
</dbReference>